<dbReference type="OrthoDB" id="2965029at2"/>
<reference evidence="1 2" key="1">
    <citation type="submission" date="2016-02" db="EMBL/GenBank/DDBJ databases">
        <title>Paenibacillus sp. LPB0068, isolated from Crassostrea gigas.</title>
        <authorList>
            <person name="Shin S.-K."/>
            <person name="Yi H."/>
        </authorList>
    </citation>
    <scope>NUCLEOTIDE SEQUENCE [LARGE SCALE GENOMIC DNA]</scope>
    <source>
        <strain evidence="1 2">LPB0068</strain>
    </source>
</reference>
<gene>
    <name evidence="1" type="ORF">PNBC_08310</name>
</gene>
<name>A0A167EK35_9BACL</name>
<dbReference type="EMBL" id="LSFN01000007">
    <property type="protein sequence ID" value="OAB75621.1"/>
    <property type="molecule type" value="Genomic_DNA"/>
</dbReference>
<sequence length="383" mass="44561">MLHASIQQLESSPMFQLSLSSKELFHSNLLSWLFANYKSDCSRLLRPYIGDNENQFSLIKVNREEKNRDLTLYFKNESGQIKKLTIENKVKSIPNYAQLEAYSTDAQEYYLLLSLSKPHFFHGPNLVIKGCEWRCMNYAELACLISEIIPLVFEQNLYHGKILEDYVTFIRILQEISSAGNQDNELYDLYQDHSQLEILRKLRLDDFYIKQKHAQITSEFTYQIRNRLPNLLLVPEKKWDEGKLNEVFSGSGFTRGTGISEVKYVVKIHRNSPVILGIQVQGEQFRLFVETKEQAREVAEQLYKSGVWFNLDEAKKIPGFGSIEYPLKDKRFNGFGDTFMYRSVKVEACRLSDLVQLVVSYISIIESQKDRILVILDEVLMGK</sequence>
<organism evidence="1 2">
    <name type="scientific">Paenibacillus crassostreae</name>
    <dbReference type="NCBI Taxonomy" id="1763538"/>
    <lineage>
        <taxon>Bacteria</taxon>
        <taxon>Bacillati</taxon>
        <taxon>Bacillota</taxon>
        <taxon>Bacilli</taxon>
        <taxon>Bacillales</taxon>
        <taxon>Paenibacillaceae</taxon>
        <taxon>Paenibacillus</taxon>
    </lineage>
</organism>
<keyword evidence="2" id="KW-1185">Reference proteome</keyword>
<evidence type="ECO:0000313" key="1">
    <source>
        <dbReference type="EMBL" id="OAB75621.1"/>
    </source>
</evidence>
<dbReference type="Proteomes" id="UP000077134">
    <property type="component" value="Unassembled WGS sequence"/>
</dbReference>
<accession>A0A167EK35</accession>
<proteinExistence type="predicted"/>
<protein>
    <submittedName>
        <fullName evidence="1">Uncharacterized protein</fullName>
    </submittedName>
</protein>
<comment type="caution">
    <text evidence="1">The sequence shown here is derived from an EMBL/GenBank/DDBJ whole genome shotgun (WGS) entry which is preliminary data.</text>
</comment>
<dbReference type="KEGG" id="pcx:LPB68_22020"/>
<evidence type="ECO:0000313" key="2">
    <source>
        <dbReference type="Proteomes" id="UP000077134"/>
    </source>
</evidence>
<dbReference type="AlphaFoldDB" id="A0A167EK35"/>
<dbReference type="RefSeq" id="WP_068657060.1">
    <property type="nucleotide sequence ID" value="NZ_CP017773.1"/>
</dbReference>